<evidence type="ECO:0000313" key="1">
    <source>
        <dbReference type="EMBL" id="EMS71392.1"/>
    </source>
</evidence>
<name>S0FID3_RUMCE</name>
<gene>
    <name evidence="1" type="ORF">CTER_2694</name>
</gene>
<dbReference type="AlphaFoldDB" id="S0FID3"/>
<sequence length="127" mass="14872">MSEYVDNFSTEIPIESLKILLRLGREFYFDPLSSIESEEYFIKLLKKCEGDNLESWLRSAVSKNFLFLESRPEWIQGSEWQFSEGKPMMFVGQINLSPQKTGLHDDAVFYVFWDRESGETKTILQIA</sequence>
<reference evidence="1 2" key="1">
    <citation type="journal article" date="2013" name="Genome Announc.">
        <title>Draft Genome Sequence of the Cellulolytic, Mesophilic, Anaerobic Bacterium Clostridium termitidis Strain CT1112 (DSM 5398).</title>
        <authorList>
            <person name="Lal S."/>
            <person name="Ramachandran U."/>
            <person name="Zhang X."/>
            <person name="Munir R."/>
            <person name="Sparling R."/>
            <person name="Levin D.B."/>
        </authorList>
    </citation>
    <scope>NUCLEOTIDE SEQUENCE [LARGE SCALE GENOMIC DNA]</scope>
    <source>
        <strain evidence="1 2">CT1112</strain>
    </source>
</reference>
<dbReference type="eggNOG" id="ENOG5031HB1">
    <property type="taxonomic scope" value="Bacteria"/>
</dbReference>
<proteinExistence type="predicted"/>
<comment type="caution">
    <text evidence="1">The sequence shown here is derived from an EMBL/GenBank/DDBJ whole genome shotgun (WGS) entry which is preliminary data.</text>
</comment>
<dbReference type="Proteomes" id="UP000014155">
    <property type="component" value="Unassembled WGS sequence"/>
</dbReference>
<dbReference type="RefSeq" id="WP_004626478.1">
    <property type="nucleotide sequence ID" value="NZ_AORV01000038.1"/>
</dbReference>
<keyword evidence="2" id="KW-1185">Reference proteome</keyword>
<organism evidence="1 2">
    <name type="scientific">Ruminiclostridium cellobioparum subsp. termitidis CT1112</name>
    <dbReference type="NCBI Taxonomy" id="1195236"/>
    <lineage>
        <taxon>Bacteria</taxon>
        <taxon>Bacillati</taxon>
        <taxon>Bacillota</taxon>
        <taxon>Clostridia</taxon>
        <taxon>Eubacteriales</taxon>
        <taxon>Oscillospiraceae</taxon>
        <taxon>Ruminiclostridium</taxon>
    </lineage>
</organism>
<evidence type="ECO:0000313" key="2">
    <source>
        <dbReference type="Proteomes" id="UP000014155"/>
    </source>
</evidence>
<accession>S0FID3</accession>
<protein>
    <submittedName>
        <fullName evidence="1">Uncharacterized protein</fullName>
    </submittedName>
</protein>
<dbReference type="EMBL" id="AORV01000038">
    <property type="protein sequence ID" value="EMS71392.1"/>
    <property type="molecule type" value="Genomic_DNA"/>
</dbReference>